<keyword evidence="1" id="KW-0732">Signal</keyword>
<gene>
    <name evidence="2" type="ORF">GA0061098_102955</name>
</gene>
<feature type="signal peptide" evidence="1">
    <location>
        <begin position="1"/>
        <end position="21"/>
    </location>
</feature>
<evidence type="ECO:0008006" key="4">
    <source>
        <dbReference type="Google" id="ProtNLM"/>
    </source>
</evidence>
<evidence type="ECO:0000313" key="2">
    <source>
        <dbReference type="EMBL" id="SCB54702.1"/>
    </source>
</evidence>
<evidence type="ECO:0000256" key="1">
    <source>
        <dbReference type="SAM" id="SignalP"/>
    </source>
</evidence>
<name>A0A1C3XR04_9BRAD</name>
<dbReference type="EMBL" id="FMAI01000029">
    <property type="protein sequence ID" value="SCB54702.1"/>
    <property type="molecule type" value="Genomic_DNA"/>
</dbReference>
<accession>A0A1C3XR04</accession>
<proteinExistence type="predicted"/>
<dbReference type="Proteomes" id="UP000199184">
    <property type="component" value="Unassembled WGS sequence"/>
</dbReference>
<dbReference type="AlphaFoldDB" id="A0A1C3XR04"/>
<evidence type="ECO:0000313" key="3">
    <source>
        <dbReference type="Proteomes" id="UP000199184"/>
    </source>
</evidence>
<feature type="chain" id="PRO_5008686837" description="Cysteine rich repeat-containing protein" evidence="1">
    <location>
        <begin position="22"/>
        <end position="118"/>
    </location>
</feature>
<protein>
    <recommendedName>
        <fullName evidence="4">Cysteine rich repeat-containing protein</fullName>
    </recommendedName>
</protein>
<dbReference type="RefSeq" id="WP_129591017.1">
    <property type="nucleotide sequence ID" value="NZ_FMAI01000029.1"/>
</dbReference>
<organism evidence="2 3">
    <name type="scientific">Bradyrhizobium shewense</name>
    <dbReference type="NCBI Taxonomy" id="1761772"/>
    <lineage>
        <taxon>Bacteria</taxon>
        <taxon>Pseudomonadati</taxon>
        <taxon>Pseudomonadota</taxon>
        <taxon>Alphaproteobacteria</taxon>
        <taxon>Hyphomicrobiales</taxon>
        <taxon>Nitrobacteraceae</taxon>
        <taxon>Bradyrhizobium</taxon>
    </lineage>
</organism>
<reference evidence="3" key="1">
    <citation type="submission" date="2016-08" db="EMBL/GenBank/DDBJ databases">
        <authorList>
            <person name="Varghese N."/>
            <person name="Submissions Spin"/>
        </authorList>
    </citation>
    <scope>NUCLEOTIDE SEQUENCE [LARGE SCALE GENOMIC DNA]</scope>
    <source>
        <strain evidence="3">ERR11</strain>
    </source>
</reference>
<keyword evidence="3" id="KW-1185">Reference proteome</keyword>
<sequence>MPKLKRVLFILSIVLAPVAAAASDRADPLADQACFDAVSHIARDYDESGMKPTSPLVAALIRRCNGHPNRLACDAVSNAVVPELGSSPFTCGSNTADSVPLILPPADSSSPDAGKQKN</sequence>